<dbReference type="EC" id="2.3.1.30" evidence="1"/>
<dbReference type="Proteomes" id="UP000789326">
    <property type="component" value="Unassembled WGS sequence"/>
</dbReference>
<name>A0A9W4KLQ7_9BACI</name>
<dbReference type="Gene3D" id="2.160.10.10">
    <property type="entry name" value="Hexapeptide repeat proteins"/>
    <property type="match status" value="1"/>
</dbReference>
<dbReference type="SUPFAM" id="SSF51161">
    <property type="entry name" value="Trimeric LpxA-like enzymes"/>
    <property type="match status" value="1"/>
</dbReference>
<proteinExistence type="predicted"/>
<dbReference type="PIRSF" id="PIRSF000441">
    <property type="entry name" value="CysE"/>
    <property type="match status" value="1"/>
</dbReference>
<protein>
    <submittedName>
        <fullName evidence="1">Serine acetyltransferase</fullName>
        <ecNumber evidence="1">2.3.1.30</ecNumber>
    </submittedName>
</protein>
<keyword evidence="1" id="KW-0808">Transferase</keyword>
<dbReference type="InterPro" id="IPR011004">
    <property type="entry name" value="Trimer_LpxA-like_sf"/>
</dbReference>
<accession>A0A9W4KLQ7</accession>
<reference evidence="1" key="1">
    <citation type="submission" date="2021-11" db="EMBL/GenBank/DDBJ databases">
        <authorList>
            <person name="Bulgarelli D."/>
        </authorList>
    </citation>
    <scope>NUCLEOTIDE SEQUENCE</scope>
    <source>
        <strain evidence="1">Bi133</strain>
    </source>
</reference>
<comment type="caution">
    <text evidence="1">The sequence shown here is derived from an EMBL/GenBank/DDBJ whole genome shotgun (WGS) entry which is preliminary data.</text>
</comment>
<sequence>MVDLLIIRLFLNCEFPGQCQIGKDLRLPHGAKGVLINPYCKIGDRATIMHQVSLGQNKESKKAPEVCDYAYIGNGGIRIGTNSKVGANAVVLTSVPDNCTAVGVPSVIKGKKMDGVIN</sequence>
<dbReference type="GO" id="GO:0005737">
    <property type="term" value="C:cytoplasm"/>
    <property type="evidence" value="ECO:0007669"/>
    <property type="project" value="InterPro"/>
</dbReference>
<evidence type="ECO:0000313" key="2">
    <source>
        <dbReference type="Proteomes" id="UP000789326"/>
    </source>
</evidence>
<organism evidence="1 2">
    <name type="scientific">Peribacillus simplex</name>
    <dbReference type="NCBI Taxonomy" id="1478"/>
    <lineage>
        <taxon>Bacteria</taxon>
        <taxon>Bacillati</taxon>
        <taxon>Bacillota</taxon>
        <taxon>Bacilli</taxon>
        <taxon>Bacillales</taxon>
        <taxon>Bacillaceae</taxon>
        <taxon>Peribacillus</taxon>
    </lineage>
</organism>
<dbReference type="RefSeq" id="WP_230300261.1">
    <property type="nucleotide sequence ID" value="NZ_CAKKMG010000001.1"/>
</dbReference>
<keyword evidence="1" id="KW-0012">Acyltransferase</keyword>
<dbReference type="AlphaFoldDB" id="A0A9W4KLQ7"/>
<evidence type="ECO:0000313" key="1">
    <source>
        <dbReference type="EMBL" id="CAH0126338.1"/>
    </source>
</evidence>
<dbReference type="EMBL" id="CAKKMG010000001">
    <property type="protein sequence ID" value="CAH0126338.1"/>
    <property type="molecule type" value="Genomic_DNA"/>
</dbReference>
<dbReference type="InterPro" id="IPR005881">
    <property type="entry name" value="Ser_O-AcTrfase"/>
</dbReference>
<dbReference type="PANTHER" id="PTHR42811">
    <property type="entry name" value="SERINE ACETYLTRANSFERASE"/>
    <property type="match status" value="1"/>
</dbReference>
<dbReference type="GO" id="GO:0006535">
    <property type="term" value="P:cysteine biosynthetic process from serine"/>
    <property type="evidence" value="ECO:0007669"/>
    <property type="project" value="InterPro"/>
</dbReference>
<gene>
    <name evidence="1" type="primary">cysE_1</name>
    <name evidence="1" type="ORF">SRABI133_00097</name>
</gene>
<dbReference type="GO" id="GO:0009001">
    <property type="term" value="F:serine O-acetyltransferase activity"/>
    <property type="evidence" value="ECO:0007669"/>
    <property type="project" value="UniProtKB-EC"/>
</dbReference>